<accession>A9HT39</accession>
<geneLocation type="plasmid" evidence="1 2">
    <name>pGDIPal5I</name>
</geneLocation>
<dbReference type="Proteomes" id="UP000001176">
    <property type="component" value="Plasmid pGDIPal5I"/>
</dbReference>
<sequence length="96" mass="11315">MAGRSRLTVVTSASRWRSARFFSHDVQPLSRLNIGTSIYEVSKRLAVWIPLILYEIYKSPRDSDFRWPEVQFFCMKSSTKRIAGQNRTILNIYERN</sequence>
<gene>
    <name evidence="1" type="ordered locus">GDI3893</name>
</gene>
<dbReference type="KEGG" id="gdi:GDI3893"/>
<keyword evidence="2" id="KW-1185">Reference proteome</keyword>
<organism evidence="1 2">
    <name type="scientific">Gluconacetobacter diazotrophicus (strain ATCC 49037 / DSM 5601 / CCUG 37298 / CIP 103539 / LMG 7603 / PAl5)</name>
    <dbReference type="NCBI Taxonomy" id="272568"/>
    <lineage>
        <taxon>Bacteria</taxon>
        <taxon>Pseudomonadati</taxon>
        <taxon>Pseudomonadota</taxon>
        <taxon>Alphaproteobacteria</taxon>
        <taxon>Acetobacterales</taxon>
        <taxon>Acetobacteraceae</taxon>
        <taxon>Gluconacetobacter</taxon>
    </lineage>
</organism>
<keyword evidence="1" id="KW-0614">Plasmid</keyword>
<evidence type="ECO:0000313" key="2">
    <source>
        <dbReference type="Proteomes" id="UP000001176"/>
    </source>
</evidence>
<name>A9HT39_GLUDA</name>
<proteinExistence type="predicted"/>
<dbReference type="AlphaFoldDB" id="A9HT39"/>
<dbReference type="EMBL" id="AM889287">
    <property type="protein sequence ID" value="CAP57857.1"/>
    <property type="molecule type" value="Genomic_DNA"/>
</dbReference>
<reference evidence="2" key="1">
    <citation type="journal article" date="2009" name="BMC Genomics">
        <title>Complete genome sequence of the sugarcane nitrogen-fixing endophyte Gluconacetobacter diazotrophicus Pal5.</title>
        <authorList>
            <person name="Bertalan M."/>
            <person name="Albano R."/>
            <person name="Padua V."/>
            <person name="Rouws L."/>
            <person name="Rojas C."/>
            <person name="Hemerly A."/>
            <person name="Teixeira K."/>
            <person name="Schwab S."/>
            <person name="Araujo J."/>
            <person name="Oliveira A."/>
            <person name="Franca L."/>
            <person name="Magalhaes V."/>
            <person name="Alqueres S."/>
            <person name="Cardoso A."/>
            <person name="Almeida W."/>
            <person name="Loureiro M.M."/>
            <person name="Nogueira E."/>
            <person name="Cidade D."/>
            <person name="Oliveira D."/>
            <person name="Simao T."/>
            <person name="Macedo J."/>
            <person name="Valadao A."/>
            <person name="Dreschsel M."/>
            <person name="Freitas F."/>
            <person name="Vidal M."/>
            <person name="Guedes H."/>
            <person name="Rodrigues E."/>
            <person name="Meneses C."/>
            <person name="Brioso P."/>
            <person name="Pozzer L."/>
            <person name="Figueiredo D."/>
            <person name="Montano H."/>
            <person name="Junior J."/>
            <person name="Filho G."/>
            <person name="Flores V."/>
            <person name="Ferreira B."/>
            <person name="Branco A."/>
            <person name="Gonzalez P."/>
            <person name="Guillobel H."/>
            <person name="Lemos M."/>
            <person name="Seibel L."/>
            <person name="Macedo J."/>
            <person name="Alves-Ferreira M."/>
            <person name="Sachetto-Martins G."/>
            <person name="Coelho A."/>
            <person name="Santos E."/>
            <person name="Amaral G."/>
            <person name="Neves A."/>
            <person name="Pacheco A.B."/>
            <person name="Carvalho D."/>
            <person name="Lery L."/>
            <person name="Bisch P."/>
            <person name="Rossle S.C."/>
            <person name="Urmenyi T."/>
            <person name="Kruger W.V."/>
            <person name="Martins O."/>
            <person name="Baldani J.I."/>
            <person name="Ferreira P.C."/>
        </authorList>
    </citation>
    <scope>NUCLEOTIDE SEQUENCE [LARGE SCALE GENOMIC DNA]</scope>
    <source>
        <strain evidence="2">ATCC 49037 / DSM 5601 / CCUG 37298 / CIP 103539 / LMG 7603 / PAl5</strain>
        <plasmid evidence="2">pGDIPal5I</plasmid>
    </source>
</reference>
<evidence type="ECO:0000313" key="1">
    <source>
        <dbReference type="EMBL" id="CAP57857.1"/>
    </source>
</evidence>
<protein>
    <submittedName>
        <fullName evidence="1">Uncharacterized protein</fullName>
    </submittedName>
</protein>